<evidence type="ECO:0000256" key="3">
    <source>
        <dbReference type="PROSITE-ProRule" id="PRU00339"/>
    </source>
</evidence>
<dbReference type="InterPro" id="IPR013105">
    <property type="entry name" value="TPR_2"/>
</dbReference>
<dbReference type="PANTHER" id="PTHR12558">
    <property type="entry name" value="CELL DIVISION CYCLE 16,23,27"/>
    <property type="match status" value="1"/>
</dbReference>
<dbReference type="Pfam" id="PF07719">
    <property type="entry name" value="TPR_2"/>
    <property type="match status" value="1"/>
</dbReference>
<dbReference type="InterPro" id="IPR011990">
    <property type="entry name" value="TPR-like_helical_dom_sf"/>
</dbReference>
<dbReference type="EMBL" id="JAAGMD010000481">
    <property type="protein sequence ID" value="NEA87617.1"/>
    <property type="molecule type" value="Genomic_DNA"/>
</dbReference>
<dbReference type="GO" id="GO:0042802">
    <property type="term" value="F:identical protein binding"/>
    <property type="evidence" value="ECO:0007669"/>
    <property type="project" value="InterPro"/>
</dbReference>
<dbReference type="PANTHER" id="PTHR12558:SF13">
    <property type="entry name" value="CELL DIVISION CYCLE PROTEIN 27 HOMOLOG"/>
    <property type="match status" value="1"/>
</dbReference>
<organism evidence="4">
    <name type="scientific">Streptomyces sp. SID14436</name>
    <dbReference type="NCBI Taxonomy" id="2706070"/>
    <lineage>
        <taxon>Bacteria</taxon>
        <taxon>Bacillati</taxon>
        <taxon>Actinomycetota</taxon>
        <taxon>Actinomycetes</taxon>
        <taxon>Kitasatosporales</taxon>
        <taxon>Streptomycetaceae</taxon>
        <taxon>Streptomyces</taxon>
    </lineage>
</organism>
<dbReference type="Pfam" id="PF13432">
    <property type="entry name" value="TPR_16"/>
    <property type="match status" value="1"/>
</dbReference>
<proteinExistence type="predicted"/>
<gene>
    <name evidence="4" type="ORF">G3I53_16625</name>
</gene>
<keyword evidence="1" id="KW-0677">Repeat</keyword>
<dbReference type="PROSITE" id="PS50005">
    <property type="entry name" value="TPR"/>
    <property type="match status" value="2"/>
</dbReference>
<comment type="caution">
    <text evidence="4">The sequence shown here is derived from an EMBL/GenBank/DDBJ whole genome shotgun (WGS) entry which is preliminary data.</text>
</comment>
<dbReference type="Gene3D" id="1.25.40.10">
    <property type="entry name" value="Tetratricopeptide repeat domain"/>
    <property type="match status" value="2"/>
</dbReference>
<dbReference type="SMART" id="SM00028">
    <property type="entry name" value="TPR"/>
    <property type="match status" value="4"/>
</dbReference>
<keyword evidence="2 3" id="KW-0802">TPR repeat</keyword>
<evidence type="ECO:0000256" key="2">
    <source>
        <dbReference type="ARBA" id="ARBA00022803"/>
    </source>
</evidence>
<evidence type="ECO:0000313" key="4">
    <source>
        <dbReference type="EMBL" id="NEA87617.1"/>
    </source>
</evidence>
<feature type="repeat" description="TPR" evidence="3">
    <location>
        <begin position="325"/>
        <end position="358"/>
    </location>
</feature>
<feature type="repeat" description="TPR" evidence="3">
    <location>
        <begin position="393"/>
        <end position="426"/>
    </location>
</feature>
<sequence>MRHVVVSADRGVVSFSPVKALIEEADRSSWPREALIGLKLISPDDPACSGIDREASLTDAAQAQERIRFFLKDRLTRNFRDVGRAWLSAVGPCVVEVVRAEWLDEGSRLFLETLAGLPGQDVEVRFRVGAGDAAVTAQPVKNVREETVDRLFVQVATLAKRDLEYLYEQAVEYLSVGDSWTAERILRGIQPYHDVPAVWGRLGLAYTMQDRTLEAEFCYLRWRRDPDPVGVAGADYALSMLYARHHPPHLRSLDRTAEYLEHGYATLGRVGEDDERDLTFHRVFNRNGYALVEFRRGRVDAAIEHLTSGIEQLRNGTALHRMHQTVLIYNLAQCYRRNGRIDSAIETYRELLGLDGKMPEYHMELAHCHLSKDQFSAALAALREARDLGPSIQEVHSLLGFTYLQLGRTAEALDAYRTAHACDPSDVEALYDYAYLLAEVGESAEALRLARSVDTGRLPGEQAGRFLTLAAEQHAQLGDLPAAHAALEEVLALTPDDPAARANLDQVAAAMT</sequence>
<dbReference type="InterPro" id="IPR011717">
    <property type="entry name" value="TPR-4"/>
</dbReference>
<accession>A0A6G3QWQ4</accession>
<name>A0A6G3QWQ4_9ACTN</name>
<protein>
    <submittedName>
        <fullName evidence="4">Tetratricopeptide repeat protein</fullName>
    </submittedName>
</protein>
<reference evidence="4" key="1">
    <citation type="submission" date="2020-01" db="EMBL/GenBank/DDBJ databases">
        <title>Insect and environment-associated Actinomycetes.</title>
        <authorList>
            <person name="Currrie C."/>
            <person name="Chevrette M."/>
            <person name="Carlson C."/>
            <person name="Stubbendieck R."/>
            <person name="Wendt-Pienkowski E."/>
        </authorList>
    </citation>
    <scope>NUCLEOTIDE SEQUENCE</scope>
    <source>
        <strain evidence="4">SID14436</strain>
    </source>
</reference>
<dbReference type="InterPro" id="IPR019734">
    <property type="entry name" value="TPR_rpt"/>
</dbReference>
<dbReference type="Pfam" id="PF07721">
    <property type="entry name" value="TPR_4"/>
    <property type="match status" value="2"/>
</dbReference>
<dbReference type="AlphaFoldDB" id="A0A6G3QWQ4"/>
<evidence type="ECO:0000256" key="1">
    <source>
        <dbReference type="ARBA" id="ARBA00022737"/>
    </source>
</evidence>
<dbReference type="SUPFAM" id="SSF48452">
    <property type="entry name" value="TPR-like"/>
    <property type="match status" value="1"/>
</dbReference>